<dbReference type="InterPro" id="IPR005114">
    <property type="entry name" value="Helicase_assoc"/>
</dbReference>
<keyword evidence="1" id="KW-0732">Signal</keyword>
<dbReference type="PANTHER" id="PTHR33418:SF1">
    <property type="entry name" value="HELICASE-ASSOCIATED DOMAIN-CONTAINING PROTEIN"/>
    <property type="match status" value="1"/>
</dbReference>
<feature type="domain" description="Helicase-associated" evidence="2">
    <location>
        <begin position="265"/>
        <end position="326"/>
    </location>
</feature>
<proteinExistence type="predicted"/>
<dbReference type="PANTHER" id="PTHR33418">
    <property type="entry name" value="HELICASE-ASSOCIATED"/>
    <property type="match status" value="1"/>
</dbReference>
<accession>A0A9N8F5E0</accession>
<dbReference type="GO" id="GO:0004386">
    <property type="term" value="F:helicase activity"/>
    <property type="evidence" value="ECO:0007669"/>
    <property type="project" value="UniProtKB-KW"/>
</dbReference>
<evidence type="ECO:0000259" key="2">
    <source>
        <dbReference type="Pfam" id="PF03457"/>
    </source>
</evidence>
<dbReference type="EMBL" id="CAICTM010003349">
    <property type="protein sequence ID" value="CAB9531239.1"/>
    <property type="molecule type" value="Genomic_DNA"/>
</dbReference>
<dbReference type="OrthoDB" id="48392at2759"/>
<keyword evidence="3" id="KW-0067">ATP-binding</keyword>
<organism evidence="3 4">
    <name type="scientific">Seminavis robusta</name>
    <dbReference type="NCBI Taxonomy" id="568900"/>
    <lineage>
        <taxon>Eukaryota</taxon>
        <taxon>Sar</taxon>
        <taxon>Stramenopiles</taxon>
        <taxon>Ochrophyta</taxon>
        <taxon>Bacillariophyta</taxon>
        <taxon>Bacillariophyceae</taxon>
        <taxon>Bacillariophycidae</taxon>
        <taxon>Naviculales</taxon>
        <taxon>Naviculaceae</taxon>
        <taxon>Seminavis</taxon>
    </lineage>
</organism>
<dbReference type="Gene3D" id="6.10.140.530">
    <property type="match status" value="3"/>
</dbReference>
<name>A0A9N8F5E0_9STRA</name>
<protein>
    <submittedName>
        <fullName evidence="3">Helicase</fullName>
    </submittedName>
</protein>
<reference evidence="3" key="1">
    <citation type="submission" date="2020-06" db="EMBL/GenBank/DDBJ databases">
        <authorList>
            <consortium name="Plant Systems Biology data submission"/>
        </authorList>
    </citation>
    <scope>NUCLEOTIDE SEQUENCE</scope>
    <source>
        <strain evidence="3">D6</strain>
    </source>
</reference>
<dbReference type="Proteomes" id="UP001153069">
    <property type="component" value="Unassembled WGS sequence"/>
</dbReference>
<feature type="domain" description="Helicase-associated" evidence="2">
    <location>
        <begin position="191"/>
        <end position="249"/>
    </location>
</feature>
<keyword evidence="3" id="KW-0347">Helicase</keyword>
<feature type="domain" description="Helicase-associated" evidence="2">
    <location>
        <begin position="123"/>
        <end position="180"/>
    </location>
</feature>
<gene>
    <name evidence="3" type="ORF">SEMRO_3351_G347090.1</name>
</gene>
<dbReference type="AlphaFoldDB" id="A0A9N8F5E0"/>
<dbReference type="Pfam" id="PF03457">
    <property type="entry name" value="HA"/>
    <property type="match status" value="3"/>
</dbReference>
<keyword evidence="4" id="KW-1185">Reference proteome</keyword>
<comment type="caution">
    <text evidence="3">The sequence shown here is derived from an EMBL/GenBank/DDBJ whole genome shotgun (WGS) entry which is preliminary data.</text>
</comment>
<evidence type="ECO:0000256" key="1">
    <source>
        <dbReference type="SAM" id="SignalP"/>
    </source>
</evidence>
<feature type="chain" id="PRO_5040441228" evidence="1">
    <location>
        <begin position="35"/>
        <end position="402"/>
    </location>
</feature>
<sequence>MRPGRGQILHLIPQCVAIIVLILHQLTQNNGVLAFATKNPSGYAFNQRQQRCNHFRHCNLLATSAKYEKVSPLFATKIEDIFYATTTNSTARESIQKPSESKQAESHLENDANLSTFAVNNPTWDQNIAALLEYKKINGTVNIPETSKEYPNLALWIWCLRKQKGRLVQKQIAQLDSIGFLWTDAHVDKNDRQWMAMFEELEEYKAINGHCRVPVKQGKLGGWVKTQRRLYTMGNFRRDRQELLESIGFEWRLKRFVEVKKPEHETLWNFQYAALCKFKEQHGHTRVPRPYPENKELGWWVNNQRMRSKDGTLRPDRKEKLDKIGFVWDFDEIFEKSWLESYEELKQGNSKKLALGSSLLSWAFDQRALYAKDSLGSERKAMLDEIGFEWWELPAGERMDGE</sequence>
<feature type="signal peptide" evidence="1">
    <location>
        <begin position="1"/>
        <end position="34"/>
    </location>
</feature>
<evidence type="ECO:0000313" key="4">
    <source>
        <dbReference type="Proteomes" id="UP001153069"/>
    </source>
</evidence>
<keyword evidence="3" id="KW-0547">Nucleotide-binding</keyword>
<evidence type="ECO:0000313" key="3">
    <source>
        <dbReference type="EMBL" id="CAB9531239.1"/>
    </source>
</evidence>
<keyword evidence="3" id="KW-0378">Hydrolase</keyword>